<dbReference type="GO" id="GO:0016920">
    <property type="term" value="F:pyroglutamyl-peptidase activity"/>
    <property type="evidence" value="ECO:0007669"/>
    <property type="project" value="InterPro"/>
</dbReference>
<dbReference type="OrthoDB" id="407146at2759"/>
<dbReference type="Proteomes" id="UP000494106">
    <property type="component" value="Unassembled WGS sequence"/>
</dbReference>
<evidence type="ECO:0000313" key="9">
    <source>
        <dbReference type="Proteomes" id="UP000494256"/>
    </source>
</evidence>
<dbReference type="InterPro" id="IPR000816">
    <property type="entry name" value="Peptidase_C15"/>
</dbReference>
<dbReference type="Pfam" id="PF01470">
    <property type="entry name" value="Peptidase_C15"/>
    <property type="match status" value="1"/>
</dbReference>
<keyword evidence="3" id="KW-0645">Protease</keyword>
<gene>
    <name evidence="7" type="ORF">APLA_LOCUS10715</name>
    <name evidence="6" type="ORF">APLA_LOCUS26</name>
</gene>
<evidence type="ECO:0000256" key="5">
    <source>
        <dbReference type="ARBA" id="ARBA00022807"/>
    </source>
</evidence>
<dbReference type="EMBL" id="CADEBC010000002">
    <property type="protein sequence ID" value="CAB3219711.1"/>
    <property type="molecule type" value="Genomic_DNA"/>
</dbReference>
<proteinExistence type="inferred from homology"/>
<dbReference type="InterPro" id="IPR016125">
    <property type="entry name" value="Peptidase_C15-like"/>
</dbReference>
<dbReference type="PANTHER" id="PTHR23402">
    <property type="entry name" value="PROTEASE FAMILY C15 PYROGLUTAMYL-PEPTIDASE I-RELATED"/>
    <property type="match status" value="1"/>
</dbReference>
<protein>
    <recommendedName>
        <fullName evidence="10">Pyroglutamyl-peptidase I</fullName>
    </recommendedName>
</protein>
<comment type="similarity">
    <text evidence="1">Belongs to the peptidase C15 family.</text>
</comment>
<dbReference type="InterPro" id="IPR036440">
    <property type="entry name" value="Peptidase_C15-like_sf"/>
</dbReference>
<evidence type="ECO:0008006" key="10">
    <source>
        <dbReference type="Google" id="ProtNLM"/>
    </source>
</evidence>
<dbReference type="GO" id="GO:0006508">
    <property type="term" value="P:proteolysis"/>
    <property type="evidence" value="ECO:0007669"/>
    <property type="project" value="UniProtKB-KW"/>
</dbReference>
<reference evidence="8 9" key="1">
    <citation type="submission" date="2020-04" db="EMBL/GenBank/DDBJ databases">
        <authorList>
            <person name="Wallbank WR R."/>
            <person name="Pardo Diaz C."/>
            <person name="Kozak K."/>
            <person name="Martin S."/>
            <person name="Jiggins C."/>
            <person name="Moest M."/>
            <person name="Warren A I."/>
            <person name="Byers J.R.P. K."/>
            <person name="Montejo-Kovacevich G."/>
            <person name="Yen C E."/>
        </authorList>
    </citation>
    <scope>NUCLEOTIDE SEQUENCE [LARGE SCALE GENOMIC DNA]</scope>
</reference>
<keyword evidence="8" id="KW-1185">Reference proteome</keyword>
<evidence type="ECO:0000256" key="1">
    <source>
        <dbReference type="ARBA" id="ARBA00006641"/>
    </source>
</evidence>
<dbReference type="EMBL" id="CADEBD010000316">
    <property type="protein sequence ID" value="CAB3244371.1"/>
    <property type="molecule type" value="Genomic_DNA"/>
</dbReference>
<evidence type="ECO:0000256" key="4">
    <source>
        <dbReference type="ARBA" id="ARBA00022801"/>
    </source>
</evidence>
<evidence type="ECO:0000313" key="8">
    <source>
        <dbReference type="Proteomes" id="UP000494106"/>
    </source>
</evidence>
<name>A0A8S0YMZ9_ARCPL</name>
<evidence type="ECO:0000313" key="6">
    <source>
        <dbReference type="EMBL" id="CAB3219711.1"/>
    </source>
</evidence>
<evidence type="ECO:0000256" key="3">
    <source>
        <dbReference type="ARBA" id="ARBA00022670"/>
    </source>
</evidence>
<accession>A0A8S0YMZ9</accession>
<dbReference type="Proteomes" id="UP000494256">
    <property type="component" value="Unassembled WGS sequence"/>
</dbReference>
<keyword evidence="2" id="KW-0963">Cytoplasm</keyword>
<organism evidence="6 8">
    <name type="scientific">Arctia plantaginis</name>
    <name type="common">Wood tiger moth</name>
    <name type="synonym">Phalaena plantaginis</name>
    <dbReference type="NCBI Taxonomy" id="874455"/>
    <lineage>
        <taxon>Eukaryota</taxon>
        <taxon>Metazoa</taxon>
        <taxon>Ecdysozoa</taxon>
        <taxon>Arthropoda</taxon>
        <taxon>Hexapoda</taxon>
        <taxon>Insecta</taxon>
        <taxon>Pterygota</taxon>
        <taxon>Neoptera</taxon>
        <taxon>Endopterygota</taxon>
        <taxon>Lepidoptera</taxon>
        <taxon>Glossata</taxon>
        <taxon>Ditrysia</taxon>
        <taxon>Noctuoidea</taxon>
        <taxon>Erebidae</taxon>
        <taxon>Arctiinae</taxon>
        <taxon>Arctia</taxon>
    </lineage>
</organism>
<evidence type="ECO:0000313" key="7">
    <source>
        <dbReference type="EMBL" id="CAB3244371.1"/>
    </source>
</evidence>
<keyword evidence="5" id="KW-0788">Thiol protease</keyword>
<dbReference type="PANTHER" id="PTHR23402:SF1">
    <property type="entry name" value="PYROGLUTAMYL-PEPTIDASE I"/>
    <property type="match status" value="1"/>
</dbReference>
<dbReference type="SUPFAM" id="SSF53182">
    <property type="entry name" value="Pyrrolidone carboxyl peptidase (pyroglutamate aminopeptidase)"/>
    <property type="match status" value="1"/>
</dbReference>
<dbReference type="Gene3D" id="3.40.630.20">
    <property type="entry name" value="Peptidase C15, pyroglutamyl peptidase I-like"/>
    <property type="match status" value="1"/>
</dbReference>
<dbReference type="PRINTS" id="PR00706">
    <property type="entry name" value="PYROGLUPTASE"/>
</dbReference>
<dbReference type="AlphaFoldDB" id="A0A8S0YMZ9"/>
<keyword evidence="4" id="KW-0378">Hydrolase</keyword>
<evidence type="ECO:0000256" key="2">
    <source>
        <dbReference type="ARBA" id="ARBA00022490"/>
    </source>
</evidence>
<dbReference type="GO" id="GO:0005829">
    <property type="term" value="C:cytosol"/>
    <property type="evidence" value="ECO:0007669"/>
    <property type="project" value="InterPro"/>
</dbReference>
<dbReference type="PIRSF" id="PIRSF015592">
    <property type="entry name" value="Prld-crbxl_pptds"/>
    <property type="match status" value="1"/>
</dbReference>
<comment type="caution">
    <text evidence="6">The sequence shown here is derived from an EMBL/GenBank/DDBJ whole genome shotgun (WGS) entry which is preliminary data.</text>
</comment>
<sequence length="228" mass="26432">MNFIPYMDHKTVLVTGFLPFKSGENGISINPSLEAVKLMDTSRLKDRLNITVIREAVPVEYEYIDANMHRMWGQYKPDLTIHVGVSNRVEEFTLEKQANRTTYIFPDNCDCVPYRHENRSYGPDCLATDLQVDRICETFNKGLNKLSLQAISSNEGGKFVCEYIYYTSLCEQLNRSKTSLLIHVPMMEAEKEFRELAEGLERLVEICVEQIRPKSQTPEMSTYYEYIL</sequence>